<proteinExistence type="predicted"/>
<dbReference type="EMBL" id="CATQJL010000112">
    <property type="protein sequence ID" value="CAJ0595289.1"/>
    <property type="molecule type" value="Genomic_DNA"/>
</dbReference>
<accession>A0AA36GNJ2</accession>
<evidence type="ECO:0000313" key="2">
    <source>
        <dbReference type="Proteomes" id="UP001176961"/>
    </source>
</evidence>
<reference evidence="1" key="1">
    <citation type="submission" date="2023-07" db="EMBL/GenBank/DDBJ databases">
        <authorList>
            <consortium name="CYATHOMIX"/>
        </authorList>
    </citation>
    <scope>NUCLEOTIDE SEQUENCE</scope>
    <source>
        <strain evidence="1">N/A</strain>
    </source>
</reference>
<organism evidence="1 2">
    <name type="scientific">Cylicocyclus nassatus</name>
    <name type="common">Nematode worm</name>
    <dbReference type="NCBI Taxonomy" id="53992"/>
    <lineage>
        <taxon>Eukaryota</taxon>
        <taxon>Metazoa</taxon>
        <taxon>Ecdysozoa</taxon>
        <taxon>Nematoda</taxon>
        <taxon>Chromadorea</taxon>
        <taxon>Rhabditida</taxon>
        <taxon>Rhabditina</taxon>
        <taxon>Rhabditomorpha</taxon>
        <taxon>Strongyloidea</taxon>
        <taxon>Strongylidae</taxon>
        <taxon>Cylicocyclus</taxon>
    </lineage>
</organism>
<sequence length="153" mass="17707">MDAFDISLQIDQVKDSLKEIKDDATAAALATQSRIDALSDMLKDHIQGMEQKIAVILERTKPRSMCVFCTYEDNKDSHPTGRSVTVSSYEDMNRYDKRFQYLIEKFSTVFKYCDREETSLFHQVVYCSHQTLVPKLRTNTQQFFAENANIISD</sequence>
<keyword evidence="2" id="KW-1185">Reference proteome</keyword>
<name>A0AA36GNJ2_CYLNA</name>
<dbReference type="AlphaFoldDB" id="A0AA36GNJ2"/>
<dbReference type="Proteomes" id="UP001176961">
    <property type="component" value="Unassembled WGS sequence"/>
</dbReference>
<comment type="caution">
    <text evidence="1">The sequence shown here is derived from an EMBL/GenBank/DDBJ whole genome shotgun (WGS) entry which is preliminary data.</text>
</comment>
<evidence type="ECO:0000313" key="1">
    <source>
        <dbReference type="EMBL" id="CAJ0595289.1"/>
    </source>
</evidence>
<gene>
    <name evidence="1" type="ORF">CYNAS_LOCUS7272</name>
</gene>
<protein>
    <submittedName>
        <fullName evidence="1">Uncharacterized protein</fullName>
    </submittedName>
</protein>